<dbReference type="Gene3D" id="2.130.10.130">
    <property type="entry name" value="Integrin alpha, N-terminal"/>
    <property type="match status" value="1"/>
</dbReference>
<dbReference type="SUPFAM" id="SSF69318">
    <property type="entry name" value="Integrin alpha N-terminal domain"/>
    <property type="match status" value="1"/>
</dbReference>
<dbReference type="Pfam" id="PF13517">
    <property type="entry name" value="FG-GAP_3"/>
    <property type="match status" value="2"/>
</dbReference>
<dbReference type="EMBL" id="CP050313">
    <property type="protein sequence ID" value="QIR15388.1"/>
    <property type="molecule type" value="Genomic_DNA"/>
</dbReference>
<dbReference type="AlphaFoldDB" id="A0A6G9QLX4"/>
<evidence type="ECO:0000313" key="2">
    <source>
        <dbReference type="EMBL" id="QIR15388.1"/>
    </source>
</evidence>
<dbReference type="PANTHER" id="PTHR44103:SF1">
    <property type="entry name" value="PROPROTEIN CONVERTASE P"/>
    <property type="match status" value="1"/>
</dbReference>
<dbReference type="InterPro" id="IPR028994">
    <property type="entry name" value="Integrin_alpha_N"/>
</dbReference>
<sequence>MLEVFYQLPSGLFAANAEYLSVSQPISGVNWWNKRDAYGRPLDQSDLLYRKVEKIADIDGDKITDLVVRYTKSSGVFDRSNDYEIYLGSNDEGKLDFGREPSSIIRAEGTLTDLQFIDLDNDNRLEVLVSGFDIGVSQVIGALLSGSIDQDVYLFKMDQQSRFKDKANLTKQVQLNFSLTSGQSGKPVVTLGDLNGDGYDELILSNDDNELKVFFGQFGNIPFSKSNQTLTMTLPKEGSMVSLGDINLDGKDDILLQYGRQDDKALQRQIKVLLSQ</sequence>
<proteinExistence type="predicted"/>
<reference evidence="2 3" key="1">
    <citation type="submission" date="2020-03" db="EMBL/GenBank/DDBJ databases">
        <title>Complete genome sequence of Shewanella sp.</title>
        <authorList>
            <person name="Kim Y.-S."/>
            <person name="Kim S.-J."/>
            <person name="Jung H.-K."/>
            <person name="Kim K.-H."/>
        </authorList>
    </citation>
    <scope>NUCLEOTIDE SEQUENCE [LARGE SCALE GENOMIC DNA]</scope>
    <source>
        <strain evidence="2 3">PN3F2</strain>
    </source>
</reference>
<keyword evidence="3" id="KW-1185">Reference proteome</keyword>
<keyword evidence="1" id="KW-0732">Signal</keyword>
<dbReference type="InterPro" id="IPR013517">
    <property type="entry name" value="FG-GAP"/>
</dbReference>
<gene>
    <name evidence="2" type="ORF">HBH39_13525</name>
</gene>
<dbReference type="KEGG" id="saes:HBH39_13525"/>
<accession>A0A6G9QLX4</accession>
<organism evidence="2 3">
    <name type="scientific">Shewanella aestuarii</name>
    <dbReference type="NCBI Taxonomy" id="1028752"/>
    <lineage>
        <taxon>Bacteria</taxon>
        <taxon>Pseudomonadati</taxon>
        <taxon>Pseudomonadota</taxon>
        <taxon>Gammaproteobacteria</taxon>
        <taxon>Alteromonadales</taxon>
        <taxon>Shewanellaceae</taxon>
        <taxon>Shewanella</taxon>
    </lineage>
</organism>
<dbReference type="Proteomes" id="UP000502608">
    <property type="component" value="Chromosome"/>
</dbReference>
<evidence type="ECO:0000256" key="1">
    <source>
        <dbReference type="ARBA" id="ARBA00022729"/>
    </source>
</evidence>
<dbReference type="RefSeq" id="WP_167679126.1">
    <property type="nucleotide sequence ID" value="NZ_CP050313.1"/>
</dbReference>
<dbReference type="PANTHER" id="PTHR44103">
    <property type="entry name" value="PROPROTEIN CONVERTASE P"/>
    <property type="match status" value="1"/>
</dbReference>
<name>A0A6G9QLX4_9GAMM</name>
<protein>
    <submittedName>
        <fullName evidence="2">VCBS repeat-containing protein</fullName>
    </submittedName>
</protein>
<evidence type="ECO:0000313" key="3">
    <source>
        <dbReference type="Proteomes" id="UP000502608"/>
    </source>
</evidence>